<evidence type="ECO:0000259" key="1">
    <source>
        <dbReference type="PROSITE" id="PS50206"/>
    </source>
</evidence>
<dbReference type="PRINTS" id="PR00411">
    <property type="entry name" value="PNDRDTASEI"/>
</dbReference>
<protein>
    <submittedName>
        <fullName evidence="2">FAD/NAD(P)-binding protein</fullName>
    </submittedName>
</protein>
<dbReference type="EMBL" id="JAVQLW010000002">
    <property type="protein sequence ID" value="MDS9468910.1"/>
    <property type="molecule type" value="Genomic_DNA"/>
</dbReference>
<feature type="domain" description="Rhodanese" evidence="1">
    <location>
        <begin position="163"/>
        <end position="225"/>
    </location>
</feature>
<organism evidence="2 3">
    <name type="scientific">Paracoccus aurantius</name>
    <dbReference type="NCBI Taxonomy" id="3073814"/>
    <lineage>
        <taxon>Bacteria</taxon>
        <taxon>Pseudomonadati</taxon>
        <taxon>Pseudomonadota</taxon>
        <taxon>Alphaproteobacteria</taxon>
        <taxon>Rhodobacterales</taxon>
        <taxon>Paracoccaceae</taxon>
        <taxon>Paracoccus</taxon>
    </lineage>
</organism>
<dbReference type="SUPFAM" id="SSF51905">
    <property type="entry name" value="FAD/NAD(P)-binding domain"/>
    <property type="match status" value="1"/>
</dbReference>
<dbReference type="InterPro" id="IPR038732">
    <property type="entry name" value="HpyO/CreE_NAD-binding"/>
</dbReference>
<dbReference type="PROSITE" id="PS50206">
    <property type="entry name" value="RHODANESE_3"/>
    <property type="match status" value="1"/>
</dbReference>
<name>A0ABU2HV28_9RHOB</name>
<accession>A0ABU2HV28</accession>
<dbReference type="InterPro" id="IPR001763">
    <property type="entry name" value="Rhodanese-like_dom"/>
</dbReference>
<dbReference type="Gene3D" id="3.50.50.60">
    <property type="entry name" value="FAD/NAD(P)-binding domain"/>
    <property type="match status" value="1"/>
</dbReference>
<comment type="caution">
    <text evidence="2">The sequence shown here is derived from an EMBL/GenBank/DDBJ whole genome shotgun (WGS) entry which is preliminary data.</text>
</comment>
<evidence type="ECO:0000313" key="2">
    <source>
        <dbReference type="EMBL" id="MDS9468910.1"/>
    </source>
</evidence>
<evidence type="ECO:0000313" key="3">
    <source>
        <dbReference type="Proteomes" id="UP001269144"/>
    </source>
</evidence>
<dbReference type="RefSeq" id="WP_311161369.1">
    <property type="nucleotide sequence ID" value="NZ_JAVQLW010000002.1"/>
</dbReference>
<reference evidence="3" key="1">
    <citation type="submission" date="2023-07" db="EMBL/GenBank/DDBJ databases">
        <title>Paracoccus sp. MBLB3053 whole genome sequence.</title>
        <authorList>
            <person name="Hwang C.Y."/>
            <person name="Cho E.-S."/>
            <person name="Seo M.-J."/>
        </authorList>
    </citation>
    <scope>NUCLEOTIDE SEQUENCE [LARGE SCALE GENOMIC DNA]</scope>
    <source>
        <strain evidence="3">MBLB3053</strain>
    </source>
</reference>
<proteinExistence type="predicted"/>
<dbReference type="PRINTS" id="PR00368">
    <property type="entry name" value="FADPNR"/>
</dbReference>
<dbReference type="InterPro" id="IPR036188">
    <property type="entry name" value="FAD/NAD-bd_sf"/>
</dbReference>
<sequence length="487" mass="52967">MSLNYPFRLRVVIIGGGFSGATLAWQLAEEQVPVRISVVEPRPELGRGLAYSSGEPCHRINVPAHRMTMQPERPEDFMHWLVRGRASGRLETDPEEITLQGEHFPRREIFGRYVAERLAPHLQSGRIRHHRARVADLAKAIDGSFELMLSDDSRIRGDILVLATGHPPTALPRPLAELRDRPQLIGEADDPARIASLGKDARVLILGAGLGSADVVARLDRQGHEGPITCLSRHGLRSRGHVPAGGESRADFTDPPIRRASKLLRRVRDAVVDDEAQGQDWHATFHRLRAQGAQIWAGLDQCNRARLLRHLRTLWDVHRYRLAPQVEAVLERRIVEGKLSYVAGRLVEVEGQGATVRVSWRPRGGNAAEQADFDAVINTTGPAQGRTIESNPALWALARLGLIAPDPLGLGLATSQTCQAVDAAGMANPRILIAGPLARGHLGELVGAPECAAQVGAIAREIARQALLVPILRPVIVSTGGATANPT</sequence>
<dbReference type="Proteomes" id="UP001269144">
    <property type="component" value="Unassembled WGS sequence"/>
</dbReference>
<dbReference type="PANTHER" id="PTHR40254:SF1">
    <property type="entry name" value="BLR0577 PROTEIN"/>
    <property type="match status" value="1"/>
</dbReference>
<keyword evidence="3" id="KW-1185">Reference proteome</keyword>
<dbReference type="InterPro" id="IPR052189">
    <property type="entry name" value="L-asp_N-monooxygenase_NS-form"/>
</dbReference>
<dbReference type="PANTHER" id="PTHR40254">
    <property type="entry name" value="BLR0577 PROTEIN"/>
    <property type="match status" value="1"/>
</dbReference>
<dbReference type="Pfam" id="PF13454">
    <property type="entry name" value="NAD_binding_9"/>
    <property type="match status" value="1"/>
</dbReference>
<gene>
    <name evidence="2" type="ORF">RGQ15_15190</name>
</gene>